<evidence type="ECO:0000256" key="6">
    <source>
        <dbReference type="ARBA" id="ARBA00048117"/>
    </source>
</evidence>
<evidence type="ECO:0000259" key="7">
    <source>
        <dbReference type="Pfam" id="PF00814"/>
    </source>
</evidence>
<evidence type="ECO:0000256" key="3">
    <source>
        <dbReference type="ARBA" id="ARBA00022694"/>
    </source>
</evidence>
<gene>
    <name evidence="8" type="primary">KAE1_1</name>
    <name evidence="8" type="ORF">BGW38_003135</name>
</gene>
<dbReference type="GO" id="GO:0008033">
    <property type="term" value="P:tRNA processing"/>
    <property type="evidence" value="ECO:0007669"/>
    <property type="project" value="UniProtKB-KW"/>
</dbReference>
<dbReference type="InterPro" id="IPR043129">
    <property type="entry name" value="ATPase_NBD"/>
</dbReference>
<dbReference type="GO" id="GO:0046872">
    <property type="term" value="F:metal ion binding"/>
    <property type="evidence" value="ECO:0007669"/>
    <property type="project" value="UniProtKB-KW"/>
</dbReference>
<evidence type="ECO:0000256" key="4">
    <source>
        <dbReference type="ARBA" id="ARBA00022723"/>
    </source>
</evidence>
<dbReference type="Proteomes" id="UP000780801">
    <property type="component" value="Unassembled WGS sequence"/>
</dbReference>
<keyword evidence="5" id="KW-0012">Acyltransferase</keyword>
<dbReference type="Pfam" id="PF00814">
    <property type="entry name" value="TsaD"/>
    <property type="match status" value="1"/>
</dbReference>
<feature type="domain" description="Gcp-like" evidence="7">
    <location>
        <begin position="31"/>
        <end position="97"/>
    </location>
</feature>
<evidence type="ECO:0000256" key="1">
    <source>
        <dbReference type="ARBA" id="ARBA00012156"/>
    </source>
</evidence>
<organism evidence="8 9">
    <name type="scientific">Lunasporangiospora selenospora</name>
    <dbReference type="NCBI Taxonomy" id="979761"/>
    <lineage>
        <taxon>Eukaryota</taxon>
        <taxon>Fungi</taxon>
        <taxon>Fungi incertae sedis</taxon>
        <taxon>Mucoromycota</taxon>
        <taxon>Mortierellomycotina</taxon>
        <taxon>Mortierellomycetes</taxon>
        <taxon>Mortierellales</taxon>
        <taxon>Mortierellaceae</taxon>
        <taxon>Lunasporangiospora</taxon>
    </lineage>
</organism>
<protein>
    <recommendedName>
        <fullName evidence="1">N(6)-L-threonylcarbamoyladenine synthase</fullName>
        <ecNumber evidence="1">2.3.1.234</ecNumber>
    </recommendedName>
</protein>
<dbReference type="EC" id="2.3.1.234" evidence="1"/>
<sequence length="98" mass="10346">MIALGLEGSANKLGVGLIRHDMSTTPPTVTILANVRHTYHPPPGEGFLPKDTALHHRSHILELIKNAMAEANITPKDISVICFTKGPGMGGPLTSVAT</sequence>
<dbReference type="EMBL" id="JAABOA010002169">
    <property type="protein sequence ID" value="KAF9580279.1"/>
    <property type="molecule type" value="Genomic_DNA"/>
</dbReference>
<dbReference type="InterPro" id="IPR000905">
    <property type="entry name" value="Gcp-like_dom"/>
</dbReference>
<comment type="caution">
    <text evidence="8">The sequence shown here is derived from an EMBL/GenBank/DDBJ whole genome shotgun (WGS) entry which is preliminary data.</text>
</comment>
<reference evidence="8" key="1">
    <citation type="journal article" date="2020" name="Fungal Divers.">
        <title>Resolving the Mortierellaceae phylogeny through synthesis of multi-gene phylogenetics and phylogenomics.</title>
        <authorList>
            <person name="Vandepol N."/>
            <person name="Liber J."/>
            <person name="Desiro A."/>
            <person name="Na H."/>
            <person name="Kennedy M."/>
            <person name="Barry K."/>
            <person name="Grigoriev I.V."/>
            <person name="Miller A.N."/>
            <person name="O'Donnell K."/>
            <person name="Stajich J.E."/>
            <person name="Bonito G."/>
        </authorList>
    </citation>
    <scope>NUCLEOTIDE SEQUENCE</scope>
    <source>
        <strain evidence="8">KOD1015</strain>
    </source>
</reference>
<dbReference type="PANTHER" id="PTHR11735:SF14">
    <property type="entry name" value="TRNA N6-ADENOSINE THREONYLCARBAMOYLTRANSFERASE"/>
    <property type="match status" value="1"/>
</dbReference>
<dbReference type="Gene3D" id="3.30.420.40">
    <property type="match status" value="1"/>
</dbReference>
<accession>A0A9P6FRX2</accession>
<dbReference type="GO" id="GO:0000408">
    <property type="term" value="C:EKC/KEOPS complex"/>
    <property type="evidence" value="ECO:0007669"/>
    <property type="project" value="TreeGrafter"/>
</dbReference>
<keyword evidence="9" id="KW-1185">Reference proteome</keyword>
<dbReference type="GO" id="GO:0005737">
    <property type="term" value="C:cytoplasm"/>
    <property type="evidence" value="ECO:0007669"/>
    <property type="project" value="TreeGrafter"/>
</dbReference>
<comment type="catalytic activity">
    <reaction evidence="6">
        <text>L-threonylcarbamoyladenylate + adenosine(37) in tRNA = N(6)-L-threonylcarbamoyladenosine(37) in tRNA + AMP + H(+)</text>
        <dbReference type="Rhea" id="RHEA:37059"/>
        <dbReference type="Rhea" id="RHEA-COMP:10162"/>
        <dbReference type="Rhea" id="RHEA-COMP:10163"/>
        <dbReference type="ChEBI" id="CHEBI:15378"/>
        <dbReference type="ChEBI" id="CHEBI:73682"/>
        <dbReference type="ChEBI" id="CHEBI:74411"/>
        <dbReference type="ChEBI" id="CHEBI:74418"/>
        <dbReference type="ChEBI" id="CHEBI:456215"/>
        <dbReference type="EC" id="2.3.1.234"/>
    </reaction>
</comment>
<feature type="non-terminal residue" evidence="8">
    <location>
        <position position="98"/>
    </location>
</feature>
<dbReference type="SUPFAM" id="SSF53067">
    <property type="entry name" value="Actin-like ATPase domain"/>
    <property type="match status" value="1"/>
</dbReference>
<evidence type="ECO:0000313" key="8">
    <source>
        <dbReference type="EMBL" id="KAF9580279.1"/>
    </source>
</evidence>
<evidence type="ECO:0000313" key="9">
    <source>
        <dbReference type="Proteomes" id="UP000780801"/>
    </source>
</evidence>
<keyword evidence="3" id="KW-0819">tRNA processing</keyword>
<evidence type="ECO:0000256" key="5">
    <source>
        <dbReference type="ARBA" id="ARBA00023315"/>
    </source>
</evidence>
<dbReference type="OrthoDB" id="10254073at2759"/>
<dbReference type="PRINTS" id="PR00789">
    <property type="entry name" value="OSIALOPTASE"/>
</dbReference>
<dbReference type="AlphaFoldDB" id="A0A9P6FRX2"/>
<dbReference type="PANTHER" id="PTHR11735">
    <property type="entry name" value="TRNA N6-ADENOSINE THREONYLCARBAMOYLTRANSFERASE"/>
    <property type="match status" value="1"/>
</dbReference>
<keyword evidence="4" id="KW-0479">Metal-binding</keyword>
<proteinExistence type="predicted"/>
<dbReference type="GO" id="GO:0061711">
    <property type="term" value="F:tRNA N(6)-L-threonylcarbamoyladenine synthase activity"/>
    <property type="evidence" value="ECO:0007669"/>
    <property type="project" value="UniProtKB-EC"/>
</dbReference>
<keyword evidence="2" id="KW-0808">Transferase</keyword>
<evidence type="ECO:0000256" key="2">
    <source>
        <dbReference type="ARBA" id="ARBA00022679"/>
    </source>
</evidence>
<name>A0A9P6FRX2_9FUNG</name>
<dbReference type="InterPro" id="IPR017861">
    <property type="entry name" value="KAE1/TsaD"/>
</dbReference>